<dbReference type="GO" id="GO:0003723">
    <property type="term" value="F:RNA binding"/>
    <property type="evidence" value="ECO:0007669"/>
    <property type="project" value="InterPro"/>
</dbReference>
<evidence type="ECO:0000313" key="8">
    <source>
        <dbReference type="EMBL" id="CRZ01979.1"/>
    </source>
</evidence>
<evidence type="ECO:0000256" key="6">
    <source>
        <dbReference type="RuleBase" id="RU003792"/>
    </source>
</evidence>
<dbReference type="Gene3D" id="3.30.70.660">
    <property type="entry name" value="Pseudouridine synthase I, catalytic domain, C-terminal subdomain"/>
    <property type="match status" value="1"/>
</dbReference>
<comment type="catalytic activity">
    <reaction evidence="6">
        <text>uridine(38/39/40) in tRNA = pseudouridine(38/39/40) in tRNA</text>
        <dbReference type="Rhea" id="RHEA:22376"/>
        <dbReference type="Rhea" id="RHEA-COMP:10085"/>
        <dbReference type="Rhea" id="RHEA-COMP:10087"/>
        <dbReference type="ChEBI" id="CHEBI:65314"/>
        <dbReference type="ChEBI" id="CHEBI:65315"/>
        <dbReference type="EC" id="5.4.99.12"/>
    </reaction>
</comment>
<dbReference type="AlphaFoldDB" id="A0A0H5R278"/>
<dbReference type="PANTHER" id="PTHR11142">
    <property type="entry name" value="PSEUDOURIDYLATE SYNTHASE"/>
    <property type="match status" value="1"/>
</dbReference>
<dbReference type="HAMAP" id="MF_00171">
    <property type="entry name" value="TruA"/>
    <property type="match status" value="1"/>
</dbReference>
<evidence type="ECO:0000259" key="7">
    <source>
        <dbReference type="Pfam" id="PF01416"/>
    </source>
</evidence>
<dbReference type="InterPro" id="IPR020097">
    <property type="entry name" value="PsdUridine_synth_TruA_a/b_dom"/>
</dbReference>
<name>A0A0H5R278_9EUKA</name>
<feature type="active site" description="Nucleophile" evidence="4">
    <location>
        <position position="74"/>
    </location>
</feature>
<evidence type="ECO:0000256" key="3">
    <source>
        <dbReference type="ARBA" id="ARBA00023235"/>
    </source>
</evidence>
<dbReference type="SUPFAM" id="SSF55120">
    <property type="entry name" value="Pseudouridine synthase"/>
    <property type="match status" value="1"/>
</dbReference>
<evidence type="ECO:0000256" key="1">
    <source>
        <dbReference type="ARBA" id="ARBA00009375"/>
    </source>
</evidence>
<dbReference type="CDD" id="cd02570">
    <property type="entry name" value="PseudoU_synth_EcTruA"/>
    <property type="match status" value="1"/>
</dbReference>
<dbReference type="GO" id="GO:0031119">
    <property type="term" value="P:tRNA pseudouridine synthesis"/>
    <property type="evidence" value="ECO:0007669"/>
    <property type="project" value="TreeGrafter"/>
</dbReference>
<feature type="binding site" evidence="5">
    <location>
        <position position="144"/>
    </location>
    <ligand>
        <name>substrate</name>
    </ligand>
</feature>
<protein>
    <recommendedName>
        <fullName evidence="6">tRNA pseudouridine synthase</fullName>
        <ecNumber evidence="6">5.4.99.12</ecNumber>
    </recommendedName>
</protein>
<feature type="domain" description="Pseudouridine synthase I TruA alpha/beta" evidence="7">
    <location>
        <begin position="178"/>
        <end position="294"/>
    </location>
</feature>
<dbReference type="InterPro" id="IPR020095">
    <property type="entry name" value="PsdUridine_synth_TruA_C"/>
</dbReference>
<proteinExistence type="inferred from homology"/>
<dbReference type="PIRSF" id="PIRSF001430">
    <property type="entry name" value="tRNA_psdUrid_synth"/>
    <property type="match status" value="1"/>
</dbReference>
<feature type="domain" description="Pseudouridine synthase I TruA alpha/beta" evidence="7">
    <location>
        <begin position="22"/>
        <end position="118"/>
    </location>
</feature>
<dbReference type="EC" id="5.4.99.12" evidence="6"/>
<comment type="similarity">
    <text evidence="1 6">Belongs to the tRNA pseudouridine synthase TruA family.</text>
</comment>
<feature type="non-terminal residue" evidence="8">
    <location>
        <position position="1"/>
    </location>
</feature>
<dbReference type="Pfam" id="PF01416">
    <property type="entry name" value="PseudoU_synth_1"/>
    <property type="match status" value="2"/>
</dbReference>
<evidence type="ECO:0000256" key="4">
    <source>
        <dbReference type="PIRSR" id="PIRSR001430-1"/>
    </source>
</evidence>
<dbReference type="InterPro" id="IPR001406">
    <property type="entry name" value="PsdUridine_synth_TruA"/>
</dbReference>
<dbReference type="InterPro" id="IPR020103">
    <property type="entry name" value="PsdUridine_synth_cat_dom_sf"/>
</dbReference>
<dbReference type="PANTHER" id="PTHR11142:SF0">
    <property type="entry name" value="TRNA PSEUDOURIDINE SYNTHASE-LIKE 1"/>
    <property type="match status" value="1"/>
</dbReference>
<dbReference type="InterPro" id="IPR020094">
    <property type="entry name" value="TruA/RsuA/RluB/E/F_N"/>
</dbReference>
<dbReference type="Gene3D" id="3.30.70.580">
    <property type="entry name" value="Pseudouridine synthase I, catalytic domain, N-terminal subdomain"/>
    <property type="match status" value="1"/>
</dbReference>
<sequence length="300" mass="33431">GRAASLCYTFSAKPAMPRYKLVVQYIGSRYCGFQSQGTALSAEQTTVQQSIEAAISKLVPGMEKPKVVGCGRTDTGVHAIGMPVHVDLERRCRKTGALKEPFSPDLVMKSLNYHLREEADIVVTSVIRVPMEFHARRSAVSRSYMYRIAHGCNQIPVFEMNRVYRVWQRLNINAMAEAAKNLTGRFDFTTFRAVCCEAASPIRTIESFDVIPRDSSYMFGPAGPPSCGNLIDIFVSADGFLYHQVRNLVAFLIGVGKGDFSPSDTTRLLDGRKRDLIPPMVPAYGLYFLKAEYPIEHETI</sequence>
<dbReference type="EMBL" id="HACM01001537">
    <property type="protein sequence ID" value="CRZ01979.1"/>
    <property type="molecule type" value="Transcribed_RNA"/>
</dbReference>
<evidence type="ECO:0000256" key="2">
    <source>
        <dbReference type="ARBA" id="ARBA00022694"/>
    </source>
</evidence>
<reference evidence="8" key="1">
    <citation type="submission" date="2015-04" db="EMBL/GenBank/DDBJ databases">
        <title>The genome sequence of the plant pathogenic Rhizarian Plasmodiophora brassicae reveals insights in its biotrophic life cycle and the origin of chitin synthesis.</title>
        <authorList>
            <person name="Schwelm A."/>
            <person name="Fogelqvist J."/>
            <person name="Knaust A."/>
            <person name="Julke S."/>
            <person name="Lilja T."/>
            <person name="Dhandapani V."/>
            <person name="Bonilla-Rosso G."/>
            <person name="Karlsson M."/>
            <person name="Shevchenko A."/>
            <person name="Choi S.R."/>
            <person name="Kim H.G."/>
            <person name="Park J.Y."/>
            <person name="Lim Y.P."/>
            <person name="Ludwig-Muller J."/>
            <person name="Dixelius C."/>
        </authorList>
    </citation>
    <scope>NUCLEOTIDE SEQUENCE</scope>
    <source>
        <tissue evidence="8">Potato root galls</tissue>
    </source>
</reference>
<organism evidence="8">
    <name type="scientific">Spongospora subterranea</name>
    <dbReference type="NCBI Taxonomy" id="70186"/>
    <lineage>
        <taxon>Eukaryota</taxon>
        <taxon>Sar</taxon>
        <taxon>Rhizaria</taxon>
        <taxon>Endomyxa</taxon>
        <taxon>Phytomyxea</taxon>
        <taxon>Plasmodiophorida</taxon>
        <taxon>Plasmodiophoridae</taxon>
        <taxon>Spongospora</taxon>
    </lineage>
</organism>
<keyword evidence="3 6" id="KW-0413">Isomerase</keyword>
<accession>A0A0H5R278</accession>
<dbReference type="GO" id="GO:0160147">
    <property type="term" value="F:tRNA pseudouridine(38-40) synthase activity"/>
    <property type="evidence" value="ECO:0007669"/>
    <property type="project" value="UniProtKB-EC"/>
</dbReference>
<keyword evidence="2 6" id="KW-0819">tRNA processing</keyword>
<evidence type="ECO:0000256" key="5">
    <source>
        <dbReference type="PIRSR" id="PIRSR001430-2"/>
    </source>
</evidence>